<dbReference type="InterPro" id="IPR006076">
    <property type="entry name" value="FAD-dep_OxRdtase"/>
</dbReference>
<feature type="non-terminal residue" evidence="2">
    <location>
        <position position="111"/>
    </location>
</feature>
<organism evidence="2">
    <name type="scientific">marine metagenome</name>
    <dbReference type="NCBI Taxonomy" id="408172"/>
    <lineage>
        <taxon>unclassified sequences</taxon>
        <taxon>metagenomes</taxon>
        <taxon>ecological metagenomes</taxon>
    </lineage>
</organism>
<reference evidence="2" key="1">
    <citation type="submission" date="2018-05" db="EMBL/GenBank/DDBJ databases">
        <authorList>
            <person name="Lanie J.A."/>
            <person name="Ng W.-L."/>
            <person name="Kazmierczak K.M."/>
            <person name="Andrzejewski T.M."/>
            <person name="Davidsen T.M."/>
            <person name="Wayne K.J."/>
            <person name="Tettelin H."/>
            <person name="Glass J.I."/>
            <person name="Rusch D."/>
            <person name="Podicherti R."/>
            <person name="Tsui H.-C.T."/>
            <person name="Winkler M.E."/>
        </authorList>
    </citation>
    <scope>NUCLEOTIDE SEQUENCE</scope>
</reference>
<dbReference type="InterPro" id="IPR036188">
    <property type="entry name" value="FAD/NAD-bd_sf"/>
</dbReference>
<dbReference type="Pfam" id="PF01266">
    <property type="entry name" value="DAO"/>
    <property type="match status" value="1"/>
</dbReference>
<dbReference type="Gene3D" id="3.50.50.60">
    <property type="entry name" value="FAD/NAD(P)-binding domain"/>
    <property type="match status" value="1"/>
</dbReference>
<feature type="domain" description="FAD dependent oxidoreductase" evidence="1">
    <location>
        <begin position="2"/>
        <end position="75"/>
    </location>
</feature>
<evidence type="ECO:0000313" key="2">
    <source>
        <dbReference type="EMBL" id="SVB72715.1"/>
    </source>
</evidence>
<accession>A0A382GD61</accession>
<dbReference type="EMBL" id="UINC01054700">
    <property type="protein sequence ID" value="SVB72715.1"/>
    <property type="molecule type" value="Genomic_DNA"/>
</dbReference>
<gene>
    <name evidence="2" type="ORF">METZ01_LOCUS225569</name>
</gene>
<dbReference type="SUPFAM" id="SSF51905">
    <property type="entry name" value="FAD/NAD(P)-binding domain"/>
    <property type="match status" value="1"/>
</dbReference>
<evidence type="ECO:0000259" key="1">
    <source>
        <dbReference type="Pfam" id="PF01266"/>
    </source>
</evidence>
<sequence length="111" mass="12798">MKIAIVGGGIFGIMSAIKLAKEHDVFLFEKNDDILKAASNVNQCRIHRGYHYPRSDETTIQTSKSHDSFLEEFSESIISGIDNYYCISKFDSYTKSKEYVKFCKRHNLEFT</sequence>
<dbReference type="AlphaFoldDB" id="A0A382GD61"/>
<proteinExistence type="predicted"/>
<protein>
    <recommendedName>
        <fullName evidence="1">FAD dependent oxidoreductase domain-containing protein</fullName>
    </recommendedName>
</protein>
<name>A0A382GD61_9ZZZZ</name>